<evidence type="ECO:0000313" key="3">
    <source>
        <dbReference type="Proteomes" id="UP000053257"/>
    </source>
</evidence>
<dbReference type="AlphaFoldDB" id="A0A0C3RYT4"/>
<feature type="compositionally biased region" description="Polar residues" evidence="1">
    <location>
        <begin position="91"/>
        <end position="105"/>
    </location>
</feature>
<keyword evidence="3" id="KW-1185">Reference proteome</keyword>
<feature type="region of interest" description="Disordered" evidence="1">
    <location>
        <begin position="358"/>
        <end position="399"/>
    </location>
</feature>
<organism evidence="2 3">
    <name type="scientific">Phlebiopsis gigantea (strain 11061_1 CR5-6)</name>
    <name type="common">White-rot fungus</name>
    <name type="synonym">Peniophora gigantea</name>
    <dbReference type="NCBI Taxonomy" id="745531"/>
    <lineage>
        <taxon>Eukaryota</taxon>
        <taxon>Fungi</taxon>
        <taxon>Dikarya</taxon>
        <taxon>Basidiomycota</taxon>
        <taxon>Agaricomycotina</taxon>
        <taxon>Agaricomycetes</taxon>
        <taxon>Polyporales</taxon>
        <taxon>Phanerochaetaceae</taxon>
        <taxon>Phlebiopsis</taxon>
    </lineage>
</organism>
<reference evidence="2 3" key="1">
    <citation type="journal article" date="2014" name="PLoS Genet.">
        <title>Analysis of the Phlebiopsis gigantea genome, transcriptome and secretome provides insight into its pioneer colonization strategies of wood.</title>
        <authorList>
            <person name="Hori C."/>
            <person name="Ishida T."/>
            <person name="Igarashi K."/>
            <person name="Samejima M."/>
            <person name="Suzuki H."/>
            <person name="Master E."/>
            <person name="Ferreira P."/>
            <person name="Ruiz-Duenas F.J."/>
            <person name="Held B."/>
            <person name="Canessa P."/>
            <person name="Larrondo L.F."/>
            <person name="Schmoll M."/>
            <person name="Druzhinina I.S."/>
            <person name="Kubicek C.P."/>
            <person name="Gaskell J.A."/>
            <person name="Kersten P."/>
            <person name="St John F."/>
            <person name="Glasner J."/>
            <person name="Sabat G."/>
            <person name="Splinter BonDurant S."/>
            <person name="Syed K."/>
            <person name="Yadav J."/>
            <person name="Mgbeahuruike A.C."/>
            <person name="Kovalchuk A."/>
            <person name="Asiegbu F.O."/>
            <person name="Lackner G."/>
            <person name="Hoffmeister D."/>
            <person name="Rencoret J."/>
            <person name="Gutierrez A."/>
            <person name="Sun H."/>
            <person name="Lindquist E."/>
            <person name="Barry K."/>
            <person name="Riley R."/>
            <person name="Grigoriev I.V."/>
            <person name="Henrissat B."/>
            <person name="Kues U."/>
            <person name="Berka R.M."/>
            <person name="Martinez A.T."/>
            <person name="Covert S.F."/>
            <person name="Blanchette R.A."/>
            <person name="Cullen D."/>
        </authorList>
    </citation>
    <scope>NUCLEOTIDE SEQUENCE [LARGE SCALE GENOMIC DNA]</scope>
    <source>
        <strain evidence="2 3">11061_1 CR5-6</strain>
    </source>
</reference>
<dbReference type="HOGENOM" id="CLU_690992_0_0_1"/>
<proteinExistence type="predicted"/>
<name>A0A0C3RYT4_PHLG1</name>
<feature type="compositionally biased region" description="Low complexity" evidence="1">
    <location>
        <begin position="145"/>
        <end position="154"/>
    </location>
</feature>
<dbReference type="EMBL" id="KN840790">
    <property type="protein sequence ID" value="KIP01442.1"/>
    <property type="molecule type" value="Genomic_DNA"/>
</dbReference>
<gene>
    <name evidence="2" type="ORF">PHLGIDRAFT_123346</name>
</gene>
<dbReference type="Proteomes" id="UP000053257">
    <property type="component" value="Unassembled WGS sequence"/>
</dbReference>
<evidence type="ECO:0000313" key="2">
    <source>
        <dbReference type="EMBL" id="KIP01442.1"/>
    </source>
</evidence>
<accession>A0A0C3RYT4</accession>
<protein>
    <recommendedName>
        <fullName evidence="4">Zn(2)-C6 fungal-type domain-containing protein</fullName>
    </recommendedName>
</protein>
<evidence type="ECO:0008006" key="4">
    <source>
        <dbReference type="Google" id="ProtNLM"/>
    </source>
</evidence>
<evidence type="ECO:0000256" key="1">
    <source>
        <dbReference type="SAM" id="MobiDB-lite"/>
    </source>
</evidence>
<feature type="compositionally biased region" description="Basic and acidic residues" evidence="1">
    <location>
        <begin position="375"/>
        <end position="390"/>
    </location>
</feature>
<feature type="region of interest" description="Disordered" evidence="1">
    <location>
        <begin position="77"/>
        <end position="211"/>
    </location>
</feature>
<sequence>MEARPTKDSRAQAAVAAIRRVLPEGVLPSARAAPGLYFRVESLLQKHAVAIEDVVPILPLRMRSTFDGNYREFLQSTRGLTNRPEAPRNVPRSQPSIPSTSDLGGSSTRAPPSPRPSPSMHIGGPSDVQAAQPPHTHDAPPLPPLAAALFVPPASDLDDPACRGSQSPQVQRALSPPRLSYVAKGKAVARSTTPSTSDRASAYSHPAPTAAEEVRVRVDTSPQRQVAFVEVPQMREVRARGRAAPAAFSSPIILSTYANLPVYGTPAMEDGQIVPGYAPAVRLSLFFPVCALLTGKKVAPGYGCTPCTVAGLACNLSKAQQMRCYQCVRAKVNCNIEPPEQRFNNVEREISDLETLLAGLKAQGPPPGPAPSHAIARDTDPADLPRQERPPKKRRLPGA</sequence>
<feature type="compositionally biased region" description="Polar residues" evidence="1">
    <location>
        <begin position="190"/>
        <end position="199"/>
    </location>
</feature>